<dbReference type="SUPFAM" id="SSF49599">
    <property type="entry name" value="TRAF domain-like"/>
    <property type="match status" value="1"/>
</dbReference>
<accession>A0A8T2X8K2</accession>
<proteinExistence type="predicted"/>
<feature type="domain" description="MATH" evidence="1">
    <location>
        <begin position="35"/>
        <end position="162"/>
    </location>
</feature>
<dbReference type="InterPro" id="IPR008974">
    <property type="entry name" value="TRAF-like"/>
</dbReference>
<evidence type="ECO:0000313" key="3">
    <source>
        <dbReference type="Proteomes" id="UP000807159"/>
    </source>
</evidence>
<dbReference type="SMART" id="SM00061">
    <property type="entry name" value="MATH"/>
    <property type="match status" value="1"/>
</dbReference>
<dbReference type="FunFam" id="2.60.210.10:FF:000013">
    <property type="entry name" value="TRAF-like family protein"/>
    <property type="match status" value="1"/>
</dbReference>
<dbReference type="Proteomes" id="UP000807159">
    <property type="component" value="Chromosome 14"/>
</dbReference>
<dbReference type="PROSITE" id="PS50144">
    <property type="entry name" value="MATH"/>
    <property type="match status" value="1"/>
</dbReference>
<name>A0A8T2X8K2_POPDE</name>
<dbReference type="Pfam" id="PF22486">
    <property type="entry name" value="MATH_2"/>
    <property type="match status" value="1"/>
</dbReference>
<comment type="caution">
    <text evidence="2">The sequence shown here is derived from an EMBL/GenBank/DDBJ whole genome shotgun (WGS) entry which is preliminary data.</text>
</comment>
<protein>
    <recommendedName>
        <fullName evidence="1">MATH domain-containing protein</fullName>
    </recommendedName>
</protein>
<dbReference type="AlphaFoldDB" id="A0A8T2X8K2"/>
<sequence length="172" mass="19417">MDIFSMTAVFFGAEIFVIKPTGKWELLSMVKKPANGSLTWKIEDFSKLDESSYLSKAFTAGGRSWRIKVYPKGNGDGKGNSLSVFLELVDGGKLPPKKTVWAEYKLRVLDQRHDNHVEKTTSRWLTSSDHKRGFHKFMPLGDLREVSKGYVLNDTLIVEAEILTLSVSKLFS</sequence>
<dbReference type="CDD" id="cd00121">
    <property type="entry name" value="MATH"/>
    <property type="match status" value="1"/>
</dbReference>
<dbReference type="InterPro" id="IPR002083">
    <property type="entry name" value="MATH/TRAF_dom"/>
</dbReference>
<dbReference type="Gene3D" id="2.60.210.10">
    <property type="entry name" value="Apoptosis, Tumor Necrosis Factor Receptor Associated Protein 2, Chain A"/>
    <property type="match status" value="1"/>
</dbReference>
<evidence type="ECO:0000259" key="1">
    <source>
        <dbReference type="PROSITE" id="PS50144"/>
    </source>
</evidence>
<dbReference type="EMBL" id="JACEGQ020000014">
    <property type="protein sequence ID" value="KAH8488347.1"/>
    <property type="molecule type" value="Genomic_DNA"/>
</dbReference>
<evidence type="ECO:0000313" key="2">
    <source>
        <dbReference type="EMBL" id="KAH8488347.1"/>
    </source>
</evidence>
<organism evidence="2 3">
    <name type="scientific">Populus deltoides</name>
    <name type="common">Eastern poplar</name>
    <name type="synonym">Eastern cottonwood</name>
    <dbReference type="NCBI Taxonomy" id="3696"/>
    <lineage>
        <taxon>Eukaryota</taxon>
        <taxon>Viridiplantae</taxon>
        <taxon>Streptophyta</taxon>
        <taxon>Embryophyta</taxon>
        <taxon>Tracheophyta</taxon>
        <taxon>Spermatophyta</taxon>
        <taxon>Magnoliopsida</taxon>
        <taxon>eudicotyledons</taxon>
        <taxon>Gunneridae</taxon>
        <taxon>Pentapetalae</taxon>
        <taxon>rosids</taxon>
        <taxon>fabids</taxon>
        <taxon>Malpighiales</taxon>
        <taxon>Salicaceae</taxon>
        <taxon>Saliceae</taxon>
        <taxon>Populus</taxon>
    </lineage>
</organism>
<keyword evidence="3" id="KW-1185">Reference proteome</keyword>
<dbReference type="PANTHER" id="PTHR46162:SF48">
    <property type="entry name" value="MATH DOMAIN-CONTAINING PROTEIN"/>
    <property type="match status" value="1"/>
</dbReference>
<dbReference type="PANTHER" id="PTHR46162">
    <property type="entry name" value="TRAF-LIKE FAMILY PROTEIN"/>
    <property type="match status" value="1"/>
</dbReference>
<gene>
    <name evidence="2" type="ORF">H0E87_024134</name>
</gene>
<reference evidence="2" key="1">
    <citation type="journal article" date="2021" name="J. Hered.">
        <title>Genome Assembly of Salicaceae Populus deltoides (Eastern Cottonwood) I-69 Based on Nanopore Sequencing and Hi-C Technologies.</title>
        <authorList>
            <person name="Bai S."/>
            <person name="Wu H."/>
            <person name="Zhang J."/>
            <person name="Pan Z."/>
            <person name="Zhao W."/>
            <person name="Li Z."/>
            <person name="Tong C."/>
        </authorList>
    </citation>
    <scope>NUCLEOTIDE SEQUENCE</scope>
    <source>
        <tissue evidence="2">Leaf</tissue>
    </source>
</reference>